<dbReference type="EMBL" id="PYGR01000087">
    <property type="protein sequence ID" value="PTO34193.1"/>
    <property type="molecule type" value="Genomic_DNA"/>
</dbReference>
<organism evidence="2 3">
    <name type="scientific">Enterococcus mundtii</name>
    <dbReference type="NCBI Taxonomy" id="53346"/>
    <lineage>
        <taxon>Bacteria</taxon>
        <taxon>Bacillati</taxon>
        <taxon>Bacillota</taxon>
        <taxon>Bacilli</taxon>
        <taxon>Lactobacillales</taxon>
        <taxon>Enterococcaceae</taxon>
        <taxon>Enterococcus</taxon>
    </lineage>
</organism>
<proteinExistence type="predicted"/>
<name>A0A2T5D9B1_ENTMU</name>
<gene>
    <name evidence="2" type="ORF">C6N14_13395</name>
</gene>
<dbReference type="RefSeq" id="WP_108146489.1">
    <property type="nucleotide sequence ID" value="NZ_PYGR01000087.1"/>
</dbReference>
<evidence type="ECO:0000313" key="2">
    <source>
        <dbReference type="EMBL" id="PTO34193.1"/>
    </source>
</evidence>
<sequence length="152" mass="16741">MKMSLNKLGFLLAGVVPLSVSTTILADTTELTANFESNYILNIPSNQTITDKNVNIGDLYVTGDIAPDQTVKVTTVVNQFERIGSNDVLPFTIKYNQSTDELADYSFSETDILAGSETKLDLWSDINEEDWSNAKAGEYKGSIVFTAELKEE</sequence>
<evidence type="ECO:0000256" key="1">
    <source>
        <dbReference type="SAM" id="SignalP"/>
    </source>
</evidence>
<reference evidence="2 3" key="1">
    <citation type="submission" date="2018-03" db="EMBL/GenBank/DDBJ databases">
        <title>Draft genome sequences of four Enterococcus mundtii strains isolated from beef slaughterhouses in Kenya.</title>
        <authorList>
            <person name="Wambui J."/>
            <person name="Stevens M."/>
            <person name="Njage P."/>
            <person name="Stephan R."/>
            <person name="Tasara T."/>
        </authorList>
    </citation>
    <scope>NUCLEOTIDE SEQUENCE [LARGE SCALE GENOMIC DNA]</scope>
    <source>
        <strain evidence="2 3">H18-EM</strain>
    </source>
</reference>
<comment type="caution">
    <text evidence="2">The sequence shown here is derived from an EMBL/GenBank/DDBJ whole genome shotgun (WGS) entry which is preliminary data.</text>
</comment>
<protein>
    <submittedName>
        <fullName evidence="2">Uncharacterized protein</fullName>
    </submittedName>
</protein>
<feature type="signal peptide" evidence="1">
    <location>
        <begin position="1"/>
        <end position="26"/>
    </location>
</feature>
<dbReference type="Proteomes" id="UP000244022">
    <property type="component" value="Unassembled WGS sequence"/>
</dbReference>
<feature type="chain" id="PRO_5015686379" evidence="1">
    <location>
        <begin position="27"/>
        <end position="152"/>
    </location>
</feature>
<keyword evidence="1" id="KW-0732">Signal</keyword>
<dbReference type="AlphaFoldDB" id="A0A2T5D9B1"/>
<evidence type="ECO:0000313" key="3">
    <source>
        <dbReference type="Proteomes" id="UP000244022"/>
    </source>
</evidence>
<accession>A0A2T5D9B1</accession>